<evidence type="ECO:0000256" key="1">
    <source>
        <dbReference type="ARBA" id="ARBA00022679"/>
    </source>
</evidence>
<dbReference type="Pfam" id="PF01066">
    <property type="entry name" value="CDP-OH_P_transf"/>
    <property type="match status" value="1"/>
</dbReference>
<protein>
    <recommendedName>
        <fullName evidence="4">CDP-alcohol phosphatidyltransferase family protein</fullName>
    </recommendedName>
</protein>
<dbReference type="GO" id="GO:0016020">
    <property type="term" value="C:membrane"/>
    <property type="evidence" value="ECO:0007669"/>
    <property type="project" value="InterPro"/>
</dbReference>
<organism evidence="3">
    <name type="scientific">marine sediment metagenome</name>
    <dbReference type="NCBI Taxonomy" id="412755"/>
    <lineage>
        <taxon>unclassified sequences</taxon>
        <taxon>metagenomes</taxon>
        <taxon>ecological metagenomes</taxon>
    </lineage>
</organism>
<dbReference type="InterPro" id="IPR043130">
    <property type="entry name" value="CDP-OH_PTrfase_TM_dom"/>
</dbReference>
<evidence type="ECO:0008006" key="4">
    <source>
        <dbReference type="Google" id="ProtNLM"/>
    </source>
</evidence>
<feature type="transmembrane region" description="Helical" evidence="2">
    <location>
        <begin position="96"/>
        <end position="129"/>
    </location>
</feature>
<reference evidence="3" key="1">
    <citation type="journal article" date="2014" name="Front. Microbiol.">
        <title>High frequency of phylogenetically diverse reductive dehalogenase-homologous genes in deep subseafloor sedimentary metagenomes.</title>
        <authorList>
            <person name="Kawai M."/>
            <person name="Futagami T."/>
            <person name="Toyoda A."/>
            <person name="Takaki Y."/>
            <person name="Nishi S."/>
            <person name="Hori S."/>
            <person name="Arai W."/>
            <person name="Tsubouchi T."/>
            <person name="Morono Y."/>
            <person name="Uchiyama I."/>
            <person name="Ito T."/>
            <person name="Fujiyama A."/>
            <person name="Inagaki F."/>
            <person name="Takami H."/>
        </authorList>
    </citation>
    <scope>NUCLEOTIDE SEQUENCE</scope>
    <source>
        <strain evidence="3">Expedition CK06-06</strain>
    </source>
</reference>
<accession>X1SZV5</accession>
<dbReference type="InterPro" id="IPR000462">
    <property type="entry name" value="CDP-OH_P_trans"/>
</dbReference>
<sequence length="153" mass="17061">LSSIVDGVDGSLARLKGMTSEFGGFLDSVLDRYADILIVLGLTLWSLSHETYSGIWLAGFLAISGIICISYTRARIGPNHRHLFDKGLKSLASRDIRLFLIMLGAVIGQAYFCLIAIAVLTNLVLFYRLIYMYRYLRQKDHQSEPISQSSEAP</sequence>
<evidence type="ECO:0000313" key="3">
    <source>
        <dbReference type="EMBL" id="GAI84676.1"/>
    </source>
</evidence>
<comment type="caution">
    <text evidence="3">The sequence shown here is derived from an EMBL/GenBank/DDBJ whole genome shotgun (WGS) entry which is preliminary data.</text>
</comment>
<dbReference type="PROSITE" id="PS00379">
    <property type="entry name" value="CDP_ALCOHOL_P_TRANSF"/>
    <property type="match status" value="1"/>
</dbReference>
<feature type="non-terminal residue" evidence="3">
    <location>
        <position position="1"/>
    </location>
</feature>
<dbReference type="GO" id="GO:0016780">
    <property type="term" value="F:phosphotransferase activity, for other substituted phosphate groups"/>
    <property type="evidence" value="ECO:0007669"/>
    <property type="project" value="InterPro"/>
</dbReference>
<dbReference type="GO" id="GO:0008654">
    <property type="term" value="P:phospholipid biosynthetic process"/>
    <property type="evidence" value="ECO:0007669"/>
    <property type="project" value="InterPro"/>
</dbReference>
<gene>
    <name evidence="3" type="ORF">S12H4_21646</name>
</gene>
<keyword evidence="2" id="KW-0812">Transmembrane</keyword>
<dbReference type="Gene3D" id="1.20.120.1760">
    <property type="match status" value="1"/>
</dbReference>
<dbReference type="InterPro" id="IPR048254">
    <property type="entry name" value="CDP_ALCOHOL_P_TRANSF_CS"/>
</dbReference>
<feature type="transmembrane region" description="Helical" evidence="2">
    <location>
        <begin position="55"/>
        <end position="76"/>
    </location>
</feature>
<keyword evidence="2" id="KW-1133">Transmembrane helix</keyword>
<name>X1SZV5_9ZZZZ</name>
<keyword evidence="2" id="KW-0472">Membrane</keyword>
<keyword evidence="1" id="KW-0808">Transferase</keyword>
<evidence type="ECO:0000256" key="2">
    <source>
        <dbReference type="SAM" id="Phobius"/>
    </source>
</evidence>
<dbReference type="EMBL" id="BARW01011163">
    <property type="protein sequence ID" value="GAI84676.1"/>
    <property type="molecule type" value="Genomic_DNA"/>
</dbReference>
<proteinExistence type="predicted"/>
<dbReference type="AlphaFoldDB" id="X1SZV5"/>